<dbReference type="EMBL" id="JAAAJB010000009">
    <property type="protein sequence ID" value="KAG0270236.1"/>
    <property type="molecule type" value="Genomic_DNA"/>
</dbReference>
<feature type="compositionally biased region" description="Polar residues" evidence="1">
    <location>
        <begin position="684"/>
        <end position="698"/>
    </location>
</feature>
<feature type="compositionally biased region" description="Low complexity" evidence="1">
    <location>
        <begin position="479"/>
        <end position="504"/>
    </location>
</feature>
<gene>
    <name evidence="2" type="ORF">DFQ27_009614</name>
</gene>
<reference evidence="2" key="1">
    <citation type="journal article" date="2020" name="Fungal Divers.">
        <title>Resolving the Mortierellaceae phylogeny through synthesis of multi-gene phylogenetics and phylogenomics.</title>
        <authorList>
            <person name="Vandepol N."/>
            <person name="Liber J."/>
            <person name="Desiro A."/>
            <person name="Na H."/>
            <person name="Kennedy M."/>
            <person name="Barry K."/>
            <person name="Grigoriev I.V."/>
            <person name="Miller A.N."/>
            <person name="O'Donnell K."/>
            <person name="Stajich J.E."/>
            <person name="Bonito G."/>
        </authorList>
    </citation>
    <scope>NUCLEOTIDE SEQUENCE</scope>
    <source>
        <strain evidence="2">BC1065</strain>
    </source>
</reference>
<feature type="non-terminal residue" evidence="2">
    <location>
        <position position="930"/>
    </location>
</feature>
<dbReference type="Proteomes" id="UP000807716">
    <property type="component" value="Unassembled WGS sequence"/>
</dbReference>
<evidence type="ECO:0000313" key="2">
    <source>
        <dbReference type="EMBL" id="KAG0270236.1"/>
    </source>
</evidence>
<feature type="compositionally biased region" description="Low complexity" evidence="1">
    <location>
        <begin position="663"/>
        <end position="678"/>
    </location>
</feature>
<feature type="compositionally biased region" description="Polar residues" evidence="1">
    <location>
        <begin position="175"/>
        <end position="192"/>
    </location>
</feature>
<name>A0A9P6QM92_9FUNG</name>
<comment type="caution">
    <text evidence="2">The sequence shown here is derived from an EMBL/GenBank/DDBJ whole genome shotgun (WGS) entry which is preliminary data.</text>
</comment>
<feature type="region of interest" description="Disordered" evidence="1">
    <location>
        <begin position="783"/>
        <end position="841"/>
    </location>
</feature>
<feature type="region of interest" description="Disordered" evidence="1">
    <location>
        <begin position="456"/>
        <end position="532"/>
    </location>
</feature>
<feature type="region of interest" description="Disordered" evidence="1">
    <location>
        <begin position="661"/>
        <end position="700"/>
    </location>
</feature>
<evidence type="ECO:0000313" key="3">
    <source>
        <dbReference type="Proteomes" id="UP000807716"/>
    </source>
</evidence>
<feature type="region of interest" description="Disordered" evidence="1">
    <location>
        <begin position="157"/>
        <end position="255"/>
    </location>
</feature>
<feature type="compositionally biased region" description="Pro residues" evidence="1">
    <location>
        <begin position="881"/>
        <end position="890"/>
    </location>
</feature>
<feature type="compositionally biased region" description="Basic residues" evidence="1">
    <location>
        <begin position="456"/>
        <end position="472"/>
    </location>
</feature>
<feature type="region of interest" description="Disordered" evidence="1">
    <location>
        <begin position="875"/>
        <end position="897"/>
    </location>
</feature>
<proteinExistence type="predicted"/>
<organism evidence="2 3">
    <name type="scientific">Actinomortierella ambigua</name>
    <dbReference type="NCBI Taxonomy" id="1343610"/>
    <lineage>
        <taxon>Eukaryota</taxon>
        <taxon>Fungi</taxon>
        <taxon>Fungi incertae sedis</taxon>
        <taxon>Mucoromycota</taxon>
        <taxon>Mortierellomycotina</taxon>
        <taxon>Mortierellomycetes</taxon>
        <taxon>Mortierellales</taxon>
        <taxon>Mortierellaceae</taxon>
        <taxon>Actinomortierella</taxon>
    </lineage>
</organism>
<protein>
    <submittedName>
        <fullName evidence="2">Uncharacterized protein</fullName>
    </submittedName>
</protein>
<feature type="compositionally biased region" description="Low complexity" evidence="1">
    <location>
        <begin position="797"/>
        <end position="832"/>
    </location>
</feature>
<evidence type="ECO:0000256" key="1">
    <source>
        <dbReference type="SAM" id="MobiDB-lite"/>
    </source>
</evidence>
<dbReference type="OrthoDB" id="2449796at2759"/>
<dbReference type="AlphaFoldDB" id="A0A9P6QM92"/>
<keyword evidence="3" id="KW-1185">Reference proteome</keyword>
<sequence length="930" mass="99076">DRASVTVRDHVRYLPTPKALPLTLRTVPQTILVQKIQRGLSEQHCEEIGKYYGNMTPAQLAQKIEYGNPMGLSQPHQYQQQQQTYLARLRMQGEQGSGPHVSHQRQSTDRYMGSFGPRVNMQNHVQPIAIPSRSSPDEGASGAQVCVTRTAMDAETGMTQSQPPMFPDRPPHQATRGSNATSSSPWQQIQRTSPPPPPSMQPTAMSEHSYAPGPSTFQGYPSFVPTPSPANSVAPPYPTQSFTMEPTSVDPVQEPVPSKINILPKRTTGRKGILLQQQQQRQHFQSMAPSIGAGGEFVPMDTGLSSGARPSFASTTVVTVRTEDDGTITSPLVATEEVDSTPEAALNVQQSNGGGFVMNDYGGGYPGASFHPLLTMPIARPLSPPPLQRLFTAPNLPMNVHSYQFPASAPPPLPSNGMMRPPSTGMSVSAHGLTSMAPVQPPTIFAAPIPTSPAMLHRHHHHHRHYHQHQHQHQPPTPSSTQSSPSPDAPESPSSLSPPSSAASDITSISEDSGDDEEQSRQTQQFLEVKALPITDDTYGKAHHEDQELMPEVRACFGRTAPVSIVVQASDGFAPELERPVPNPSRQTNRGGLSIHSDLLSLPSMVSSSSTLPLPSPPLSPLTELEFPQPVITPTSETSAMSLVEEGGLPTELEMAPSATFATPLSSSGPSTRSTSPSEIHSGGNATSATSPRSSEPSESIAAPMVIHTASGYPAAPGAKLLFEPLSLTGHVVNMYTSDEDEIEDNYGANVVEQPHQFNSPLVEDLIRSMTLSGHGPMFSSTLTGSNALAGASGRQSPNPTKTTDTVTTSAAATATPAATTPSSTTKPSHSFTHGHAKRPSMHAPSIIISPSINGNGFADGKLMGMAQRKAAAAAASMLPSPAPDSPLPGPDNMTNEQRLRLLPEPHAPAAVDKEEEDMPLAWVQMRLRN</sequence>
<accession>A0A9P6QM92</accession>